<name>U1N730_9EURY</name>
<organism evidence="1 2">
    <name type="scientific">Haloquadratum walsbyi J07HQW1</name>
    <dbReference type="NCBI Taxonomy" id="1238424"/>
    <lineage>
        <taxon>Archaea</taxon>
        <taxon>Methanobacteriati</taxon>
        <taxon>Methanobacteriota</taxon>
        <taxon>Stenosarchaea group</taxon>
        <taxon>Halobacteria</taxon>
        <taxon>Halobacteriales</taxon>
        <taxon>Haloferacaceae</taxon>
        <taxon>Haloquadratum</taxon>
    </lineage>
</organism>
<evidence type="ECO:0000313" key="1">
    <source>
        <dbReference type="EMBL" id="ERG92475.1"/>
    </source>
</evidence>
<reference evidence="1 2" key="1">
    <citation type="journal article" date="2013" name="PLoS ONE">
        <title>Assembly-driven community genomics of a hypersaline microbial ecosystem.</title>
        <authorList>
            <person name="Podell S."/>
            <person name="Ugalde J.A."/>
            <person name="Narasingarao P."/>
            <person name="Banfield J.F."/>
            <person name="Heidelberg K.B."/>
            <person name="Allen E.E."/>
        </authorList>
    </citation>
    <scope>NUCLEOTIDE SEQUENCE [LARGE SCALE GENOMIC DNA]</scope>
    <source>
        <strain evidence="2">J07HQW1</strain>
    </source>
</reference>
<dbReference type="HOGENOM" id="CLU_2177836_0_0_2"/>
<dbReference type="EMBL" id="KE356560">
    <property type="protein sequence ID" value="ERG92475.1"/>
    <property type="molecule type" value="Genomic_DNA"/>
</dbReference>
<dbReference type="AlphaFoldDB" id="U1N730"/>
<sequence length="109" mass="11944">MGKLESVVRTSSGHALIVVEDAVRSATDAIYDLIETFQQTDVAVSVLLDARRGELEDFEDPTVMETGVSDALRDVLGNIERYDVPHWTQTTTVSVGVLLSGLRQRPDAK</sequence>
<gene>
    <name evidence="1" type="ORF">J07HQW1_02519</name>
</gene>
<proteinExistence type="predicted"/>
<evidence type="ECO:0000313" key="2">
    <source>
        <dbReference type="Proteomes" id="UP000030649"/>
    </source>
</evidence>
<accession>U1N730</accession>
<dbReference type="Proteomes" id="UP000030649">
    <property type="component" value="Unassembled WGS sequence"/>
</dbReference>
<protein>
    <submittedName>
        <fullName evidence="1">Uncharacterized protein</fullName>
    </submittedName>
</protein>